<keyword evidence="3" id="KW-1185">Reference proteome</keyword>
<name>A0ABQ6AQM3_9BRAD</name>
<comment type="caution">
    <text evidence="2">The sequence shown here is derived from an EMBL/GenBank/DDBJ whole genome shotgun (WGS) entry which is preliminary data.</text>
</comment>
<proteinExistence type="predicted"/>
<evidence type="ECO:0000313" key="3">
    <source>
        <dbReference type="Proteomes" id="UP001156905"/>
    </source>
</evidence>
<accession>A0ABQ6AQM3</accession>
<feature type="compositionally biased region" description="Basic and acidic residues" evidence="1">
    <location>
        <begin position="36"/>
        <end position="49"/>
    </location>
</feature>
<organism evidence="2 3">
    <name type="scientific">Bradyrhizobium iriomotense</name>
    <dbReference type="NCBI Taxonomy" id="441950"/>
    <lineage>
        <taxon>Bacteria</taxon>
        <taxon>Pseudomonadati</taxon>
        <taxon>Pseudomonadota</taxon>
        <taxon>Alphaproteobacteria</taxon>
        <taxon>Hyphomicrobiales</taxon>
        <taxon>Nitrobacteraceae</taxon>
        <taxon>Bradyrhizobium</taxon>
    </lineage>
</organism>
<evidence type="ECO:0000313" key="2">
    <source>
        <dbReference type="EMBL" id="GLR84547.1"/>
    </source>
</evidence>
<reference evidence="3" key="1">
    <citation type="journal article" date="2019" name="Int. J. Syst. Evol. Microbiol.">
        <title>The Global Catalogue of Microorganisms (GCM) 10K type strain sequencing project: providing services to taxonomists for standard genome sequencing and annotation.</title>
        <authorList>
            <consortium name="The Broad Institute Genomics Platform"/>
            <consortium name="The Broad Institute Genome Sequencing Center for Infectious Disease"/>
            <person name="Wu L."/>
            <person name="Ma J."/>
        </authorList>
    </citation>
    <scope>NUCLEOTIDE SEQUENCE [LARGE SCALE GENOMIC DNA]</scope>
    <source>
        <strain evidence="3">NBRC 102520</strain>
    </source>
</reference>
<sequence>MGAKVKVRAARPVWPNSQAAVREPIRIKGLSGRDEAPLELRTGHRKGDAKGWACPPEETTMLKPLAALTALIATTALTIIGG</sequence>
<dbReference type="Proteomes" id="UP001156905">
    <property type="component" value="Unassembled WGS sequence"/>
</dbReference>
<dbReference type="EMBL" id="BSOW01000003">
    <property type="protein sequence ID" value="GLR84547.1"/>
    <property type="molecule type" value="Genomic_DNA"/>
</dbReference>
<protein>
    <submittedName>
        <fullName evidence="2">Uncharacterized protein</fullName>
    </submittedName>
</protein>
<feature type="region of interest" description="Disordered" evidence="1">
    <location>
        <begin position="36"/>
        <end position="55"/>
    </location>
</feature>
<gene>
    <name evidence="2" type="ORF">GCM10007857_12570</name>
</gene>
<evidence type="ECO:0000256" key="1">
    <source>
        <dbReference type="SAM" id="MobiDB-lite"/>
    </source>
</evidence>